<protein>
    <submittedName>
        <fullName evidence="2">Uncharacterized protein</fullName>
    </submittedName>
</protein>
<proteinExistence type="predicted"/>
<name>A0AC35TTP1_9BILA</name>
<evidence type="ECO:0000313" key="1">
    <source>
        <dbReference type="Proteomes" id="UP000095286"/>
    </source>
</evidence>
<dbReference type="Proteomes" id="UP000095286">
    <property type="component" value="Unplaced"/>
</dbReference>
<reference evidence="2" key="1">
    <citation type="submission" date="2016-11" db="UniProtKB">
        <authorList>
            <consortium name="WormBaseParasite"/>
        </authorList>
    </citation>
    <scope>IDENTIFICATION</scope>
    <source>
        <strain evidence="2">KR3021</strain>
    </source>
</reference>
<accession>A0AC35TTP1</accession>
<dbReference type="WBParaSite" id="RSKR_0000404350.1">
    <property type="protein sequence ID" value="RSKR_0000404350.1"/>
    <property type="gene ID" value="RSKR_0000404350"/>
</dbReference>
<evidence type="ECO:0000313" key="2">
    <source>
        <dbReference type="WBParaSite" id="RSKR_0000404350.1"/>
    </source>
</evidence>
<organism evidence="1 2">
    <name type="scientific">Rhabditophanes sp. KR3021</name>
    <dbReference type="NCBI Taxonomy" id="114890"/>
    <lineage>
        <taxon>Eukaryota</taxon>
        <taxon>Metazoa</taxon>
        <taxon>Ecdysozoa</taxon>
        <taxon>Nematoda</taxon>
        <taxon>Chromadorea</taxon>
        <taxon>Rhabditida</taxon>
        <taxon>Tylenchina</taxon>
        <taxon>Panagrolaimomorpha</taxon>
        <taxon>Strongyloidoidea</taxon>
        <taxon>Alloionematidae</taxon>
        <taxon>Rhabditophanes</taxon>
    </lineage>
</organism>
<sequence>MKPLRQIHQNCSFNTATPLQVAVGQGIDGEMDLIEKNNIKDSYLYTTPPKTLAKDRDLMAAMFVKAGMKSIIPTKLNIKKKDNILISIINI</sequence>